<dbReference type="OrthoDB" id="199743at2"/>
<keyword evidence="2" id="KW-0032">Aminotransferase</keyword>
<dbReference type="InterPro" id="IPR004839">
    <property type="entry name" value="Aminotransferase_I/II_large"/>
</dbReference>
<gene>
    <name evidence="6" type="ORF">C8N24_2636</name>
</gene>
<dbReference type="Gene3D" id="3.40.640.10">
    <property type="entry name" value="Type I PLP-dependent aspartate aminotransferase-like (Major domain)"/>
    <property type="match status" value="1"/>
</dbReference>
<dbReference type="GO" id="GO:0030170">
    <property type="term" value="F:pyridoxal phosphate binding"/>
    <property type="evidence" value="ECO:0007669"/>
    <property type="project" value="InterPro"/>
</dbReference>
<dbReference type="Proteomes" id="UP000278962">
    <property type="component" value="Unassembled WGS sequence"/>
</dbReference>
<keyword evidence="4" id="KW-0663">Pyridoxal phosphate</keyword>
<proteinExistence type="predicted"/>
<keyword evidence="6" id="KW-0238">DNA-binding</keyword>
<keyword evidence="7" id="KW-1185">Reference proteome</keyword>
<comment type="cofactor">
    <cofactor evidence="1">
        <name>pyridoxal 5'-phosphate</name>
        <dbReference type="ChEBI" id="CHEBI:597326"/>
    </cofactor>
</comment>
<dbReference type="PANTHER" id="PTHR42790">
    <property type="entry name" value="AMINOTRANSFERASE"/>
    <property type="match status" value="1"/>
</dbReference>
<evidence type="ECO:0000313" key="6">
    <source>
        <dbReference type="EMBL" id="RKQ92781.1"/>
    </source>
</evidence>
<dbReference type="InterPro" id="IPR015422">
    <property type="entry name" value="PyrdxlP-dep_Trfase_small"/>
</dbReference>
<evidence type="ECO:0000313" key="7">
    <source>
        <dbReference type="Proteomes" id="UP000278962"/>
    </source>
</evidence>
<dbReference type="CDD" id="cd00609">
    <property type="entry name" value="AAT_like"/>
    <property type="match status" value="1"/>
</dbReference>
<dbReference type="InterPro" id="IPR015424">
    <property type="entry name" value="PyrdxlP-dep_Trfase"/>
</dbReference>
<dbReference type="EMBL" id="RBIL01000001">
    <property type="protein sequence ID" value="RKQ92781.1"/>
    <property type="molecule type" value="Genomic_DNA"/>
</dbReference>
<dbReference type="Pfam" id="PF00155">
    <property type="entry name" value="Aminotran_1_2"/>
    <property type="match status" value="1"/>
</dbReference>
<dbReference type="SUPFAM" id="SSF53383">
    <property type="entry name" value="PLP-dependent transferases"/>
    <property type="match status" value="1"/>
</dbReference>
<keyword evidence="3" id="KW-0808">Transferase</keyword>
<dbReference type="InterPro" id="IPR015421">
    <property type="entry name" value="PyrdxlP-dep_Trfase_major"/>
</dbReference>
<evidence type="ECO:0000259" key="5">
    <source>
        <dbReference type="Pfam" id="PF00155"/>
    </source>
</evidence>
<dbReference type="GO" id="GO:0003677">
    <property type="term" value="F:DNA binding"/>
    <property type="evidence" value="ECO:0007669"/>
    <property type="project" value="UniProtKB-KW"/>
</dbReference>
<dbReference type="InterPro" id="IPR050859">
    <property type="entry name" value="Class-I_PLP-dep_aminotransf"/>
</dbReference>
<evidence type="ECO:0000256" key="2">
    <source>
        <dbReference type="ARBA" id="ARBA00022576"/>
    </source>
</evidence>
<evidence type="ECO:0000256" key="4">
    <source>
        <dbReference type="ARBA" id="ARBA00022898"/>
    </source>
</evidence>
<organism evidence="6 7">
    <name type="scientific">Solirubrobacter pauli</name>
    <dbReference type="NCBI Taxonomy" id="166793"/>
    <lineage>
        <taxon>Bacteria</taxon>
        <taxon>Bacillati</taxon>
        <taxon>Actinomycetota</taxon>
        <taxon>Thermoleophilia</taxon>
        <taxon>Solirubrobacterales</taxon>
        <taxon>Solirubrobacteraceae</taxon>
        <taxon>Solirubrobacter</taxon>
    </lineage>
</organism>
<accession>A0A660LIM9</accession>
<dbReference type="GO" id="GO:0008483">
    <property type="term" value="F:transaminase activity"/>
    <property type="evidence" value="ECO:0007669"/>
    <property type="project" value="UniProtKB-KW"/>
</dbReference>
<dbReference type="RefSeq" id="WP_121250546.1">
    <property type="nucleotide sequence ID" value="NZ_RBIL01000001.1"/>
</dbReference>
<dbReference type="PANTHER" id="PTHR42790:SF19">
    <property type="entry name" value="KYNURENINE_ALPHA-AMINOADIPATE AMINOTRANSFERASE, MITOCHONDRIAL"/>
    <property type="match status" value="1"/>
</dbReference>
<evidence type="ECO:0000256" key="1">
    <source>
        <dbReference type="ARBA" id="ARBA00001933"/>
    </source>
</evidence>
<comment type="caution">
    <text evidence="6">The sequence shown here is derived from an EMBL/GenBank/DDBJ whole genome shotgun (WGS) entry which is preliminary data.</text>
</comment>
<protein>
    <submittedName>
        <fullName evidence="6">DNA-binding transcriptional MocR family regulator</fullName>
    </submittedName>
</protein>
<reference evidence="6 7" key="1">
    <citation type="submission" date="2018-10" db="EMBL/GenBank/DDBJ databases">
        <title>Genomic Encyclopedia of Archaeal and Bacterial Type Strains, Phase II (KMG-II): from individual species to whole genera.</title>
        <authorList>
            <person name="Goeker M."/>
        </authorList>
    </citation>
    <scope>NUCLEOTIDE SEQUENCE [LARGE SCALE GENOMIC DNA]</scope>
    <source>
        <strain evidence="6 7">DSM 14954</strain>
    </source>
</reference>
<feature type="domain" description="Aminotransferase class I/classII large" evidence="5">
    <location>
        <begin position="18"/>
        <end position="350"/>
    </location>
</feature>
<dbReference type="AlphaFoldDB" id="A0A660LIM9"/>
<sequence>MATISFARGAPSLDIVDVEGLKEASKLAFENDPAGTTAYGTSVGYVPLREWIADQHGVAVEQVLVTNGSMQADAFLFELLVQPGDAVIVENPTYDRTLLNLRERGADVRFVDLEDDGISIDALKTVLAEAVHPKLAHIIPNFQNPAGYTLSAEKRTALLELAVEHDFTIFEDDPYVSIRFEGEPIPTMLSQDDAGRVVYASSFSKTVCPGIRVGYLVGPQAVIKQIQGIATNTYISPNMVAQSIVNQFARSGRMDGAIETVKTNLKARKDAVVTALQREIPEAKFANPSGGYFMWVELPEGVDAAELEKAAAQREVQFVKGSDFGGAANTLRLAYSGVTPEQIDEGITKLADALKSLGVAAS</sequence>
<name>A0A660LIM9_9ACTN</name>
<dbReference type="GO" id="GO:1901605">
    <property type="term" value="P:alpha-amino acid metabolic process"/>
    <property type="evidence" value="ECO:0007669"/>
    <property type="project" value="TreeGrafter"/>
</dbReference>
<dbReference type="Gene3D" id="3.90.1150.10">
    <property type="entry name" value="Aspartate Aminotransferase, domain 1"/>
    <property type="match status" value="1"/>
</dbReference>
<evidence type="ECO:0000256" key="3">
    <source>
        <dbReference type="ARBA" id="ARBA00022679"/>
    </source>
</evidence>